<dbReference type="GO" id="GO:0003700">
    <property type="term" value="F:DNA-binding transcription factor activity"/>
    <property type="evidence" value="ECO:0007669"/>
    <property type="project" value="TreeGrafter"/>
</dbReference>
<dbReference type="SUPFAM" id="SSF48498">
    <property type="entry name" value="Tetracyclin repressor-like, C-terminal domain"/>
    <property type="match status" value="1"/>
</dbReference>
<gene>
    <name evidence="6" type="ORF">FHU39_003823</name>
</gene>
<dbReference type="PANTHER" id="PTHR30055:SF151">
    <property type="entry name" value="TRANSCRIPTIONAL REGULATORY PROTEIN"/>
    <property type="match status" value="1"/>
</dbReference>
<dbReference type="RefSeq" id="WP_183322225.1">
    <property type="nucleotide sequence ID" value="NZ_JACHVQ010000003.1"/>
</dbReference>
<proteinExistence type="predicted"/>
<dbReference type="Proteomes" id="UP000559182">
    <property type="component" value="Unassembled WGS sequence"/>
</dbReference>
<dbReference type="GO" id="GO:0000976">
    <property type="term" value="F:transcription cis-regulatory region binding"/>
    <property type="evidence" value="ECO:0007669"/>
    <property type="project" value="TreeGrafter"/>
</dbReference>
<dbReference type="EMBL" id="JACHVQ010000003">
    <property type="protein sequence ID" value="MBB2893792.1"/>
    <property type="molecule type" value="Genomic_DNA"/>
</dbReference>
<dbReference type="Gene3D" id="1.10.357.10">
    <property type="entry name" value="Tetracycline Repressor, domain 2"/>
    <property type="match status" value="1"/>
</dbReference>
<dbReference type="InterPro" id="IPR036271">
    <property type="entry name" value="Tet_transcr_reg_TetR-rel_C_sf"/>
</dbReference>
<evidence type="ECO:0000313" key="7">
    <source>
        <dbReference type="Proteomes" id="UP000559182"/>
    </source>
</evidence>
<feature type="DNA-binding region" description="H-T-H motif" evidence="4">
    <location>
        <begin position="35"/>
        <end position="54"/>
    </location>
</feature>
<dbReference type="InterPro" id="IPR009057">
    <property type="entry name" value="Homeodomain-like_sf"/>
</dbReference>
<keyword evidence="7" id="KW-1185">Reference proteome</keyword>
<feature type="domain" description="HTH tetR-type" evidence="5">
    <location>
        <begin position="12"/>
        <end position="72"/>
    </location>
</feature>
<accession>A0A839NH90</accession>
<dbReference type="AlphaFoldDB" id="A0A839NH90"/>
<name>A0A839NH90_9MICO</name>
<evidence type="ECO:0000256" key="3">
    <source>
        <dbReference type="ARBA" id="ARBA00023163"/>
    </source>
</evidence>
<dbReference type="PANTHER" id="PTHR30055">
    <property type="entry name" value="HTH-TYPE TRANSCRIPTIONAL REGULATOR RUTR"/>
    <property type="match status" value="1"/>
</dbReference>
<dbReference type="InterPro" id="IPR050109">
    <property type="entry name" value="HTH-type_TetR-like_transc_reg"/>
</dbReference>
<keyword evidence="2 4" id="KW-0238">DNA-binding</keyword>
<evidence type="ECO:0000256" key="4">
    <source>
        <dbReference type="PROSITE-ProRule" id="PRU00335"/>
    </source>
</evidence>
<evidence type="ECO:0000256" key="2">
    <source>
        <dbReference type="ARBA" id="ARBA00023125"/>
    </source>
</evidence>
<sequence>MARRSGRPSTALLSRDGIVDCAYRLMREEPLDRVSLARIAAELGVRTPSLYNHVDGWDELLNGVRGRVIEQFDLSGFGHQPWRAAFERWIRSYIDAFATLHPTACAAIAVLPMKAHPAAMAMYEVVCTAMLEQGLPDDDVLPMLVAIESFAIGSALDLRAPDLYTAPDAPDRYPNYYRLFTDGDGNRRERSVAAGVEALLDELAIRLEQPEPAATAGTTRETS</sequence>
<keyword evidence="3" id="KW-0804">Transcription</keyword>
<evidence type="ECO:0000259" key="5">
    <source>
        <dbReference type="PROSITE" id="PS50977"/>
    </source>
</evidence>
<dbReference type="Pfam" id="PF00440">
    <property type="entry name" value="TetR_N"/>
    <property type="match status" value="1"/>
</dbReference>
<dbReference type="SUPFAM" id="SSF46689">
    <property type="entry name" value="Homeodomain-like"/>
    <property type="match status" value="1"/>
</dbReference>
<reference evidence="6 7" key="1">
    <citation type="submission" date="2020-08" db="EMBL/GenBank/DDBJ databases">
        <title>Sequencing the genomes of 1000 actinobacteria strains.</title>
        <authorList>
            <person name="Klenk H.-P."/>
        </authorList>
    </citation>
    <scope>NUCLEOTIDE SEQUENCE [LARGE SCALE GENOMIC DNA]</scope>
    <source>
        <strain evidence="6 7">DSM 105369</strain>
    </source>
</reference>
<organism evidence="6 7">
    <name type="scientific">Flexivirga oryzae</name>
    <dbReference type="NCBI Taxonomy" id="1794944"/>
    <lineage>
        <taxon>Bacteria</taxon>
        <taxon>Bacillati</taxon>
        <taxon>Actinomycetota</taxon>
        <taxon>Actinomycetes</taxon>
        <taxon>Micrococcales</taxon>
        <taxon>Dermacoccaceae</taxon>
        <taxon>Flexivirga</taxon>
    </lineage>
</organism>
<comment type="caution">
    <text evidence="6">The sequence shown here is derived from an EMBL/GenBank/DDBJ whole genome shotgun (WGS) entry which is preliminary data.</text>
</comment>
<evidence type="ECO:0000313" key="6">
    <source>
        <dbReference type="EMBL" id="MBB2893792.1"/>
    </source>
</evidence>
<evidence type="ECO:0000256" key="1">
    <source>
        <dbReference type="ARBA" id="ARBA00023015"/>
    </source>
</evidence>
<dbReference type="InterPro" id="IPR001647">
    <property type="entry name" value="HTH_TetR"/>
</dbReference>
<dbReference type="PROSITE" id="PS50977">
    <property type="entry name" value="HTH_TETR_2"/>
    <property type="match status" value="1"/>
</dbReference>
<keyword evidence="1" id="KW-0805">Transcription regulation</keyword>
<protein>
    <submittedName>
        <fullName evidence="6">AcrR family transcriptional regulator</fullName>
    </submittedName>
</protein>